<dbReference type="OrthoDB" id="2921803at2759"/>
<evidence type="ECO:0008006" key="3">
    <source>
        <dbReference type="Google" id="ProtNLM"/>
    </source>
</evidence>
<name>M2RAV8_CERS8</name>
<dbReference type="HOGENOM" id="CLU_733617_0_0_1"/>
<accession>M2RAV8</accession>
<reference evidence="1 2" key="1">
    <citation type="journal article" date="2012" name="Proc. Natl. Acad. Sci. U.S.A.">
        <title>Comparative genomics of Ceriporiopsis subvermispora and Phanerochaete chrysosporium provide insight into selective ligninolysis.</title>
        <authorList>
            <person name="Fernandez-Fueyo E."/>
            <person name="Ruiz-Duenas F.J."/>
            <person name="Ferreira P."/>
            <person name="Floudas D."/>
            <person name="Hibbett D.S."/>
            <person name="Canessa P."/>
            <person name="Larrondo L.F."/>
            <person name="James T.Y."/>
            <person name="Seelenfreund D."/>
            <person name="Lobos S."/>
            <person name="Polanco R."/>
            <person name="Tello M."/>
            <person name="Honda Y."/>
            <person name="Watanabe T."/>
            <person name="Watanabe T."/>
            <person name="Ryu J.S."/>
            <person name="Kubicek C.P."/>
            <person name="Schmoll M."/>
            <person name="Gaskell J."/>
            <person name="Hammel K.E."/>
            <person name="St John F.J."/>
            <person name="Vanden Wymelenberg A."/>
            <person name="Sabat G."/>
            <person name="Splinter BonDurant S."/>
            <person name="Syed K."/>
            <person name="Yadav J.S."/>
            <person name="Doddapaneni H."/>
            <person name="Subramanian V."/>
            <person name="Lavin J.L."/>
            <person name="Oguiza J.A."/>
            <person name="Perez G."/>
            <person name="Pisabarro A.G."/>
            <person name="Ramirez L."/>
            <person name="Santoyo F."/>
            <person name="Master E."/>
            <person name="Coutinho P.M."/>
            <person name="Henrissat B."/>
            <person name="Lombard V."/>
            <person name="Magnuson J.K."/>
            <person name="Kuees U."/>
            <person name="Hori C."/>
            <person name="Igarashi K."/>
            <person name="Samejima M."/>
            <person name="Held B.W."/>
            <person name="Barry K.W."/>
            <person name="LaButti K.M."/>
            <person name="Lapidus A."/>
            <person name="Lindquist E.A."/>
            <person name="Lucas S.M."/>
            <person name="Riley R."/>
            <person name="Salamov A.A."/>
            <person name="Hoffmeister D."/>
            <person name="Schwenk D."/>
            <person name="Hadar Y."/>
            <person name="Yarden O."/>
            <person name="de Vries R.P."/>
            <person name="Wiebenga A."/>
            <person name="Stenlid J."/>
            <person name="Eastwood D."/>
            <person name="Grigoriev I.V."/>
            <person name="Berka R.M."/>
            <person name="Blanchette R.A."/>
            <person name="Kersten P."/>
            <person name="Martinez A.T."/>
            <person name="Vicuna R."/>
            <person name="Cullen D."/>
        </authorList>
    </citation>
    <scope>NUCLEOTIDE SEQUENCE [LARGE SCALE GENOMIC DNA]</scope>
    <source>
        <strain evidence="1 2">B</strain>
    </source>
</reference>
<dbReference type="AlphaFoldDB" id="M2RAV8"/>
<dbReference type="EMBL" id="KB445800">
    <property type="protein sequence ID" value="EMD35552.1"/>
    <property type="molecule type" value="Genomic_DNA"/>
</dbReference>
<proteinExistence type="predicted"/>
<keyword evidence="2" id="KW-1185">Reference proteome</keyword>
<protein>
    <recommendedName>
        <fullName evidence="3">F-box domain-containing protein</fullName>
    </recommendedName>
</protein>
<evidence type="ECO:0000313" key="2">
    <source>
        <dbReference type="Proteomes" id="UP000016930"/>
    </source>
</evidence>
<sequence length="382" mass="43356">MSPNHPILAPELMDMIIDFLHDDPVALKNCSLTCTSWVPTCRLHLFDTIQLQEKRLKSFHTILQFSPHIGPYVKFLHVELSEPEDPELFTFIVPHLTSLEDLDIYAVENSLVPWDSLATLAMTVVRLHVEAREAFEGPWDLVRLIRLFPKIKRFSVYDRGEPEITIESVYALAGALNGCRDLNILDLQFCHLAVVFTGILRIHNFDALDTLLFQSCCTDEWDAFPNLLTAKAKTWKNVTLILGDLHQADEHCIGETGPVIHALCACTSLRRLRFIAAHHTLEPLKALLSSSTLSKLARQLTELHVELEFINEMDMGRVDSIINDLRDIVAMLKHDRWKALSSGKITVITKLTPVKDLVLSNAGELQKAQSKLKMRHISHREP</sequence>
<dbReference type="Gene3D" id="3.80.10.10">
    <property type="entry name" value="Ribonuclease Inhibitor"/>
    <property type="match status" value="1"/>
</dbReference>
<organism evidence="1 2">
    <name type="scientific">Ceriporiopsis subvermispora (strain B)</name>
    <name type="common">White-rot fungus</name>
    <name type="synonym">Gelatoporia subvermispora</name>
    <dbReference type="NCBI Taxonomy" id="914234"/>
    <lineage>
        <taxon>Eukaryota</taxon>
        <taxon>Fungi</taxon>
        <taxon>Dikarya</taxon>
        <taxon>Basidiomycota</taxon>
        <taxon>Agaricomycotina</taxon>
        <taxon>Agaricomycetes</taxon>
        <taxon>Polyporales</taxon>
        <taxon>Gelatoporiaceae</taxon>
        <taxon>Gelatoporia</taxon>
    </lineage>
</organism>
<gene>
    <name evidence="1" type="ORF">CERSUDRAFT_96665</name>
</gene>
<evidence type="ECO:0000313" key="1">
    <source>
        <dbReference type="EMBL" id="EMD35552.1"/>
    </source>
</evidence>
<dbReference type="InterPro" id="IPR032675">
    <property type="entry name" value="LRR_dom_sf"/>
</dbReference>
<dbReference type="Proteomes" id="UP000016930">
    <property type="component" value="Unassembled WGS sequence"/>
</dbReference>
<dbReference type="SUPFAM" id="SSF52047">
    <property type="entry name" value="RNI-like"/>
    <property type="match status" value="1"/>
</dbReference>